<organism evidence="15 16">
    <name type="scientific">Phytophthora pseudosyringae</name>
    <dbReference type="NCBI Taxonomy" id="221518"/>
    <lineage>
        <taxon>Eukaryota</taxon>
        <taxon>Sar</taxon>
        <taxon>Stramenopiles</taxon>
        <taxon>Oomycota</taxon>
        <taxon>Peronosporomycetes</taxon>
        <taxon>Peronosporales</taxon>
        <taxon>Peronosporaceae</taxon>
        <taxon>Phytophthora</taxon>
    </lineage>
</organism>
<evidence type="ECO:0000256" key="3">
    <source>
        <dbReference type="ARBA" id="ARBA00022490"/>
    </source>
</evidence>
<feature type="region of interest" description="Disordered" evidence="12">
    <location>
        <begin position="676"/>
        <end position="718"/>
    </location>
</feature>
<evidence type="ECO:0000256" key="12">
    <source>
        <dbReference type="SAM" id="MobiDB-lite"/>
    </source>
</evidence>
<dbReference type="FunFam" id="3.30.530.20:FF:000017">
    <property type="entry name" value="Phosphatidylcholine transfer protein, putative"/>
    <property type="match status" value="1"/>
</dbReference>
<evidence type="ECO:0000256" key="4">
    <source>
        <dbReference type="ARBA" id="ARBA00022553"/>
    </source>
</evidence>
<keyword evidence="13" id="KW-1133">Transmembrane helix</keyword>
<dbReference type="AlphaFoldDB" id="A0A8T1VV56"/>
<evidence type="ECO:0000313" key="16">
    <source>
        <dbReference type="Proteomes" id="UP000694044"/>
    </source>
</evidence>
<evidence type="ECO:0000256" key="10">
    <source>
        <dbReference type="ARBA" id="ARBA00077188"/>
    </source>
</evidence>
<dbReference type="PANTHER" id="PTHR19308">
    <property type="entry name" value="PHOSPHATIDYLCHOLINE TRANSFER PROTEIN"/>
    <property type="match status" value="1"/>
</dbReference>
<evidence type="ECO:0000256" key="5">
    <source>
        <dbReference type="ARBA" id="ARBA00022990"/>
    </source>
</evidence>
<dbReference type="PROSITE" id="PS50848">
    <property type="entry name" value="START"/>
    <property type="match status" value="1"/>
</dbReference>
<name>A0A8T1VV56_9STRA</name>
<feature type="compositionally biased region" description="Basic and acidic residues" evidence="12">
    <location>
        <begin position="335"/>
        <end position="348"/>
    </location>
</feature>
<feature type="transmembrane region" description="Helical" evidence="13">
    <location>
        <begin position="1257"/>
        <end position="1277"/>
    </location>
</feature>
<keyword evidence="2" id="KW-0813">Transport</keyword>
<keyword evidence="3" id="KW-0963">Cytoplasm</keyword>
<keyword evidence="6" id="KW-0445">Lipid transport</keyword>
<evidence type="ECO:0000256" key="1">
    <source>
        <dbReference type="ARBA" id="ARBA00004496"/>
    </source>
</evidence>
<feature type="compositionally biased region" description="Basic and acidic residues" evidence="12">
    <location>
        <begin position="317"/>
        <end position="327"/>
    </location>
</feature>
<proteinExistence type="predicted"/>
<evidence type="ECO:0000259" key="14">
    <source>
        <dbReference type="PROSITE" id="PS50848"/>
    </source>
</evidence>
<feature type="transmembrane region" description="Helical" evidence="13">
    <location>
        <begin position="1204"/>
        <end position="1223"/>
    </location>
</feature>
<feature type="region of interest" description="Disordered" evidence="12">
    <location>
        <begin position="284"/>
        <end position="354"/>
    </location>
</feature>
<comment type="subunit">
    <text evidence="8">Interacts with ACOT13/THEM2.</text>
</comment>
<dbReference type="GO" id="GO:0008289">
    <property type="term" value="F:lipid binding"/>
    <property type="evidence" value="ECO:0007669"/>
    <property type="project" value="UniProtKB-KW"/>
</dbReference>
<dbReference type="GO" id="GO:0005829">
    <property type="term" value="C:cytosol"/>
    <property type="evidence" value="ECO:0007669"/>
    <property type="project" value="UniProtKB-ARBA"/>
</dbReference>
<evidence type="ECO:0000256" key="9">
    <source>
        <dbReference type="ARBA" id="ARBA00069061"/>
    </source>
</evidence>
<feature type="domain" description="START" evidence="14">
    <location>
        <begin position="47"/>
        <end position="237"/>
    </location>
</feature>
<dbReference type="OrthoDB" id="1295045at2759"/>
<evidence type="ECO:0000313" key="15">
    <source>
        <dbReference type="EMBL" id="KAG7385372.1"/>
    </source>
</evidence>
<evidence type="ECO:0000256" key="6">
    <source>
        <dbReference type="ARBA" id="ARBA00023055"/>
    </source>
</evidence>
<keyword evidence="5" id="KW-0007">Acetylation</keyword>
<dbReference type="Pfam" id="PF01852">
    <property type="entry name" value="START"/>
    <property type="match status" value="1"/>
</dbReference>
<keyword evidence="4" id="KW-0597">Phosphoprotein</keyword>
<dbReference type="GO" id="GO:0006869">
    <property type="term" value="P:lipid transport"/>
    <property type="evidence" value="ECO:0007669"/>
    <property type="project" value="UniProtKB-KW"/>
</dbReference>
<dbReference type="EMBL" id="JAGDFM010000123">
    <property type="protein sequence ID" value="KAG7385372.1"/>
    <property type="molecule type" value="Genomic_DNA"/>
</dbReference>
<dbReference type="PANTHER" id="PTHR19308:SF39">
    <property type="entry name" value="PHOSPHATIDYLCHOLINE TRANSFER PROTEIN"/>
    <property type="match status" value="1"/>
</dbReference>
<keyword evidence="13" id="KW-0472">Membrane</keyword>
<evidence type="ECO:0000256" key="11">
    <source>
        <dbReference type="ARBA" id="ARBA00079049"/>
    </source>
</evidence>
<gene>
    <name evidence="15" type="ORF">PHYPSEUDO_001586</name>
</gene>
<reference evidence="15" key="1">
    <citation type="submission" date="2021-02" db="EMBL/GenBank/DDBJ databases">
        <authorList>
            <person name="Palmer J.M."/>
        </authorList>
    </citation>
    <scope>NUCLEOTIDE SEQUENCE</scope>
    <source>
        <strain evidence="15">SCRP734</strain>
    </source>
</reference>
<comment type="subcellular location">
    <subcellularLocation>
        <location evidence="1">Cytoplasm</location>
    </subcellularLocation>
</comment>
<sequence length="1279" mass="141639">MSSFEAPKAARSGSRVAALGKRPSLLHRSSDPEFSDAELDDAVDMGENAVWANLEEPIYAEKDVEIFRPTQKDSSLPVYYAKGWLPFSADTLFDALMDARYRKIWDSNVHQVHVVEHQHVSDVMYFALNLPWPLANRDYVYRRRVKFYPNQNAFVVLCQAAHHADAPASDVRVRVETCTLRLCIRSMSSSNDSCDFHLEYEDDTNFSIPNYVVNMLLRTMMPSFMTELLKACKGYADYIKTLDDNGVQSIPSQVVRHRSAVLTAATAAVTGTASSIGTKSVISVSVTEERKPVRPSPHSRGSLFFRSSRTKRKPGLVRRDTDEHSSVSEDWDADDAPRSEPPTTRDMRPSYMPRSHSTEIEHSYGAVHLHHSASANSLNSTSFLNDPPSVSEFSRASSVASAQTAPRSGDGLLTPLDDDFTIEFRKQKIGLHLETDLFSNKVLVAFCEKDSEAAACKERIEPGFLVTSVNGVSVGDFKFMDILSEIQRALRPLTLGFTHPDREASLQYRRFKEPQNVLRCLVSRDENDLLGVLRPLDEDAAVSAVLKCDFVAPTATSESAKAKLTPKGSSPALLESPSSGNATTPTLHPSASLPESGTERVLVPAGYLVYEINDSYVLDVPFAEIAHLLRRSGEVCVVTFKAAMAVVGGGKQRSSKSRHIISRRLSGVFRRKRRASDASITASMSSTSSREWASGRSLPSQPRRGSSDGDAARSTDANVENCDLPDYSSVTVTASNIDWVWQQVLLLKATERIFSAALLIDRLEAFLADSGSTNKIIAAAKTRVLRAMHDERELIGHMKERRDQGVRALREFSDKKGDDEWQFGQTMLGVTTSWKPDEDGSVWIKLEGLVDGVDIFNTISVIREVDLYSVWTPFCSQSLLLQDMGHVELAAYLAISSPFLQRDAIIRAFGINAVYENRCLLLLGGSVDVTSVTSSVPVPTLQGWSAGRMEIKGFRALIEPLTRMQARTCIVANIDPKCAIPKPMLNFGIKKMAGILLYLIRKEAEKIELDHKKPAASAANEHIRRITSDPSGFYTWLRPIVDKFFLDQHNGNLPEPLSLTSDAPVEWTADDAEVPLMSGSGSYKGARTGSPRLAKRRSSTRIAAFQRNALSAASVDNTRPSAETPSASGKRHWSDYLHDFTIWPYLVLFIFAKLSADLPLLYACALKCVFTCTCTWLAVPGAFPRATRQWKRVRNELEPLRRQCVVLAVICDVLSSYMLRVWVRWVQCHLVTVLHGSAASGICFSRPPTEVRESEQLAMVVVCFLYASALVGVQVAVNL</sequence>
<feature type="region of interest" description="Disordered" evidence="12">
    <location>
        <begin position="559"/>
        <end position="595"/>
    </location>
</feature>
<evidence type="ECO:0000256" key="2">
    <source>
        <dbReference type="ARBA" id="ARBA00022448"/>
    </source>
</evidence>
<feature type="compositionally biased region" description="Low complexity" evidence="12">
    <location>
        <begin position="677"/>
        <end position="694"/>
    </location>
</feature>
<dbReference type="InterPro" id="IPR002913">
    <property type="entry name" value="START_lipid-bd_dom"/>
</dbReference>
<protein>
    <recommendedName>
        <fullName evidence="9">Phosphatidylcholine transfer protein</fullName>
    </recommendedName>
    <alternativeName>
        <fullName evidence="11">START domain-containing protein 2</fullName>
    </alternativeName>
    <alternativeName>
        <fullName evidence="10">StAR-related lipid transfer protein 2</fullName>
    </alternativeName>
</protein>
<keyword evidence="7" id="KW-0446">Lipid-binding</keyword>
<keyword evidence="13" id="KW-0812">Transmembrane</keyword>
<keyword evidence="16" id="KW-1185">Reference proteome</keyword>
<feature type="compositionally biased region" description="Polar residues" evidence="12">
    <location>
        <begin position="576"/>
        <end position="595"/>
    </location>
</feature>
<dbReference type="InterPro" id="IPR051213">
    <property type="entry name" value="START_lipid_transfer"/>
</dbReference>
<feature type="transmembrane region" description="Helical" evidence="13">
    <location>
        <begin position="1160"/>
        <end position="1183"/>
    </location>
</feature>
<evidence type="ECO:0000256" key="8">
    <source>
        <dbReference type="ARBA" id="ARBA00063535"/>
    </source>
</evidence>
<comment type="caution">
    <text evidence="15">The sequence shown here is derived from an EMBL/GenBank/DDBJ whole genome shotgun (WGS) entry which is preliminary data.</text>
</comment>
<dbReference type="Proteomes" id="UP000694044">
    <property type="component" value="Unassembled WGS sequence"/>
</dbReference>
<evidence type="ECO:0000256" key="13">
    <source>
        <dbReference type="SAM" id="Phobius"/>
    </source>
</evidence>
<evidence type="ECO:0000256" key="7">
    <source>
        <dbReference type="ARBA" id="ARBA00023121"/>
    </source>
</evidence>
<accession>A0A8T1VV56</accession>